<dbReference type="SUPFAM" id="SSF56281">
    <property type="entry name" value="Metallo-hydrolase/oxidoreductase"/>
    <property type="match status" value="1"/>
</dbReference>
<dbReference type="InterPro" id="IPR001279">
    <property type="entry name" value="Metallo-B-lactamas"/>
</dbReference>
<evidence type="ECO:0000313" key="2">
    <source>
        <dbReference type="EMBL" id="APC47244.1"/>
    </source>
</evidence>
<evidence type="ECO:0000313" key="3">
    <source>
        <dbReference type="Proteomes" id="UP000182945"/>
    </source>
</evidence>
<dbReference type="Proteomes" id="UP000182945">
    <property type="component" value="Chromosome"/>
</dbReference>
<dbReference type="Pfam" id="PF00753">
    <property type="entry name" value="Lactamase_B"/>
    <property type="match status" value="1"/>
</dbReference>
<feature type="domain" description="Metallo-beta-lactamase" evidence="1">
    <location>
        <begin position="41"/>
        <end position="232"/>
    </location>
</feature>
<dbReference type="InterPro" id="IPR052159">
    <property type="entry name" value="Competence_DNA_uptake"/>
</dbReference>
<gene>
    <name evidence="2" type="ORF">BME96_03170</name>
</gene>
<organism evidence="2 3">
    <name type="scientific">Virgibacillus halodenitrificans</name>
    <name type="common">Bacillus halodenitrificans</name>
    <dbReference type="NCBI Taxonomy" id="1482"/>
    <lineage>
        <taxon>Bacteria</taxon>
        <taxon>Bacillati</taxon>
        <taxon>Bacillota</taxon>
        <taxon>Bacilli</taxon>
        <taxon>Bacillales</taxon>
        <taxon>Bacillaceae</taxon>
        <taxon>Virgibacillus</taxon>
    </lineage>
</organism>
<dbReference type="InterPro" id="IPR036866">
    <property type="entry name" value="RibonucZ/Hydroxyglut_hydro"/>
</dbReference>
<sequence>MVKNTFFLFIVFFTVITLFPASSYAKERQMDMEVHFIDVGQGDSILIQTPQNKNILIDGGPPDAGERIVSYLKKEGIKSIDLLVVTHPDVDHIGGLPHVMGQIPIKKIVDSGKLHTTRTYGKYVRQIRKQEIPVQIAKIDDQLKVDSELKIQILNAFEKMKTNNQSSIVLKLTYNKMDFLLMSDVEIEQEKEFIKKHNLQAEILKVAHHGSNTSTSLGFLKEVSPQVAILTYSKQNDYGHPVDRVIRNLTKVNSFIYSTAAFGNIVIRTDGINYLVEPEQHPVQKMIEEVS</sequence>
<dbReference type="CDD" id="cd07731">
    <property type="entry name" value="ComA-like_MBL-fold"/>
    <property type="match status" value="1"/>
</dbReference>
<dbReference type="GeneID" id="71513385"/>
<dbReference type="KEGG" id="vhl:BME96_03170"/>
<evidence type="ECO:0000259" key="1">
    <source>
        <dbReference type="SMART" id="SM00849"/>
    </source>
</evidence>
<accession>A0AAC9NK28</accession>
<dbReference type="RefSeq" id="WP_019376992.1">
    <property type="nucleotide sequence ID" value="NZ_CP017962.1"/>
</dbReference>
<dbReference type="SMART" id="SM00849">
    <property type="entry name" value="Lactamase_B"/>
    <property type="match status" value="1"/>
</dbReference>
<dbReference type="PANTHER" id="PTHR30619">
    <property type="entry name" value="DNA INTERNALIZATION/COMPETENCE PROTEIN COMEC/REC2"/>
    <property type="match status" value="1"/>
</dbReference>
<reference evidence="2 3" key="1">
    <citation type="submission" date="2016-11" db="EMBL/GenBank/DDBJ databases">
        <title>Complete genome sequencing of Virgibacillus halodenitrificans PDB-F2.</title>
        <authorList>
            <person name="Sun Z."/>
            <person name="Zhou Y."/>
            <person name="Li H."/>
        </authorList>
    </citation>
    <scope>NUCLEOTIDE SEQUENCE [LARGE SCALE GENOMIC DNA]</scope>
    <source>
        <strain evidence="2 3">PDB-F2</strain>
    </source>
</reference>
<dbReference type="Gene3D" id="3.60.15.10">
    <property type="entry name" value="Ribonuclease Z/Hydroxyacylglutathione hydrolase-like"/>
    <property type="match status" value="1"/>
</dbReference>
<dbReference type="EMBL" id="CP017962">
    <property type="protein sequence ID" value="APC47244.1"/>
    <property type="molecule type" value="Genomic_DNA"/>
</dbReference>
<protein>
    <submittedName>
        <fullName evidence="2">Competence protein</fullName>
    </submittedName>
</protein>
<dbReference type="InterPro" id="IPR035681">
    <property type="entry name" value="ComA-like_MBL"/>
</dbReference>
<name>A0AAC9NK28_VIRHA</name>
<dbReference type="AlphaFoldDB" id="A0AAC9NK28"/>
<proteinExistence type="predicted"/>
<dbReference type="PANTHER" id="PTHR30619:SF7">
    <property type="entry name" value="BETA-LACTAMASE DOMAIN PROTEIN"/>
    <property type="match status" value="1"/>
</dbReference>